<protein>
    <submittedName>
        <fullName evidence="1">Helicase</fullName>
    </submittedName>
</protein>
<keyword evidence="1" id="KW-0067">ATP-binding</keyword>
<name>A0A6G7WIL3_9LACT</name>
<dbReference type="AlphaFoldDB" id="A0A6G7WIL3"/>
<evidence type="ECO:0000313" key="2">
    <source>
        <dbReference type="Proteomes" id="UP000501830"/>
    </source>
</evidence>
<keyword evidence="1" id="KW-0547">Nucleotide-binding</keyword>
<keyword evidence="1" id="KW-0347">Helicase</keyword>
<reference evidence="1 2" key="1">
    <citation type="journal article" date="2017" name="Int. J. Syst. Evol. Microbiol.">
        <title>Jeotgalibaca porci sp. nov. and Jeotgalibaca arthritidis sp. nov., isolated from pigs, and emended description of the genus Jeotgalibaca.</title>
        <authorList>
            <person name="Zamora L."/>
            <person name="Perez-Sancho M."/>
            <person name="Dominguez L."/>
            <person name="Fernandez-Garayzabal J.F."/>
            <person name="Vela A.I."/>
        </authorList>
    </citation>
    <scope>NUCLEOTIDE SEQUENCE [LARGE SCALE GENOMIC DNA]</scope>
    <source>
        <strain evidence="1 2">CCUG 69148</strain>
    </source>
</reference>
<dbReference type="EMBL" id="CP049889">
    <property type="protein sequence ID" value="QIK52103.1"/>
    <property type="molecule type" value="Genomic_DNA"/>
</dbReference>
<sequence length="172" mass="19656">MMYTNRRIEVGGLSKETLMEMMESQSIKLNEYAHRLFEDERFTTSKEKYSVDTVERTVMDLGFSEGATLSQIYERARERGLGLCPLELAPHFRLQYRDQPEDTNGSLLSNNHAPTGSVTVALPVLSEEEDFPTGFYLRNIAGDLWLRGYSADDKHIWSPSDCFLFTNLGSKK</sequence>
<keyword evidence="1" id="KW-0378">Hydrolase</keyword>
<organism evidence="1 2">
    <name type="scientific">Jeotgalibaca porci</name>
    <dbReference type="NCBI Taxonomy" id="1868793"/>
    <lineage>
        <taxon>Bacteria</taxon>
        <taxon>Bacillati</taxon>
        <taxon>Bacillota</taxon>
        <taxon>Bacilli</taxon>
        <taxon>Lactobacillales</taxon>
        <taxon>Carnobacteriaceae</taxon>
        <taxon>Jeotgalibaca</taxon>
    </lineage>
</organism>
<accession>A0A6G7WIL3</accession>
<proteinExistence type="predicted"/>
<evidence type="ECO:0000313" key="1">
    <source>
        <dbReference type="EMBL" id="QIK52103.1"/>
    </source>
</evidence>
<dbReference type="GO" id="GO:0004386">
    <property type="term" value="F:helicase activity"/>
    <property type="evidence" value="ECO:0007669"/>
    <property type="project" value="UniProtKB-KW"/>
</dbReference>
<dbReference type="Proteomes" id="UP000501830">
    <property type="component" value="Chromosome"/>
</dbReference>
<dbReference type="RefSeq" id="WP_166063164.1">
    <property type="nucleotide sequence ID" value="NZ_JBGXPE010000211.1"/>
</dbReference>
<gene>
    <name evidence="1" type="ORF">G7058_08705</name>
</gene>
<keyword evidence="2" id="KW-1185">Reference proteome</keyword>
<dbReference type="KEGG" id="jpo:G7058_08705"/>